<feature type="short sequence motif" description="Histidine triad motif" evidence="3">
    <location>
        <begin position="58"/>
        <end position="62"/>
    </location>
</feature>
<evidence type="ECO:0000313" key="7">
    <source>
        <dbReference type="Proteomes" id="UP000612746"/>
    </source>
</evidence>
<keyword evidence="1" id="KW-0547">Nucleotide-binding</keyword>
<organism evidence="6 7">
    <name type="scientific">Umbelopsis vinacea</name>
    <dbReference type="NCBI Taxonomy" id="44442"/>
    <lineage>
        <taxon>Eukaryota</taxon>
        <taxon>Fungi</taxon>
        <taxon>Fungi incertae sedis</taxon>
        <taxon>Mucoromycota</taxon>
        <taxon>Mucoromycotina</taxon>
        <taxon>Umbelopsidomycetes</taxon>
        <taxon>Umbelopsidales</taxon>
        <taxon>Umbelopsidaceae</taxon>
        <taxon>Umbelopsis</taxon>
    </lineage>
</organism>
<dbReference type="FunFam" id="3.30.428.10:FF:000011">
    <property type="entry name" value="Fragile histidine triad"/>
    <property type="match status" value="1"/>
</dbReference>
<feature type="compositionally biased region" description="Basic and acidic residues" evidence="4">
    <location>
        <begin position="91"/>
        <end position="112"/>
    </location>
</feature>
<feature type="domain" description="HIT" evidence="5">
    <location>
        <begin position="1"/>
        <end position="73"/>
    </location>
</feature>
<dbReference type="GO" id="GO:0000166">
    <property type="term" value="F:nucleotide binding"/>
    <property type="evidence" value="ECO:0007669"/>
    <property type="project" value="UniProtKB-KW"/>
</dbReference>
<protein>
    <recommendedName>
        <fullName evidence="5">HIT domain-containing protein</fullName>
    </recommendedName>
</protein>
<dbReference type="PROSITE" id="PS00892">
    <property type="entry name" value="HIT_1"/>
    <property type="match status" value="1"/>
</dbReference>
<evidence type="ECO:0000256" key="2">
    <source>
        <dbReference type="ARBA" id="ARBA00022801"/>
    </source>
</evidence>
<dbReference type="AlphaFoldDB" id="A0A8H7UHH6"/>
<gene>
    <name evidence="6" type="ORF">INT44_006164</name>
</gene>
<dbReference type="Pfam" id="PF01230">
    <property type="entry name" value="HIT"/>
    <property type="match status" value="1"/>
</dbReference>
<evidence type="ECO:0000259" key="5">
    <source>
        <dbReference type="PROSITE" id="PS51084"/>
    </source>
</evidence>
<dbReference type="Gene3D" id="3.30.428.10">
    <property type="entry name" value="HIT-like"/>
    <property type="match status" value="1"/>
</dbReference>
<reference evidence="6" key="1">
    <citation type="submission" date="2020-12" db="EMBL/GenBank/DDBJ databases">
        <title>Metabolic potential, ecology and presence of endohyphal bacteria is reflected in genomic diversity of Mucoromycotina.</title>
        <authorList>
            <person name="Muszewska A."/>
            <person name="Okrasinska A."/>
            <person name="Steczkiewicz K."/>
            <person name="Drgas O."/>
            <person name="Orlowska M."/>
            <person name="Perlinska-Lenart U."/>
            <person name="Aleksandrzak-Piekarczyk T."/>
            <person name="Szatraj K."/>
            <person name="Zielenkiewicz U."/>
            <person name="Pilsyk S."/>
            <person name="Malc E."/>
            <person name="Mieczkowski P."/>
            <person name="Kruszewska J.S."/>
            <person name="Biernat P."/>
            <person name="Pawlowska J."/>
        </authorList>
    </citation>
    <scope>NUCLEOTIDE SEQUENCE</scope>
    <source>
        <strain evidence="6">WA0000051536</strain>
    </source>
</reference>
<dbReference type="Proteomes" id="UP000612746">
    <property type="component" value="Unassembled WGS sequence"/>
</dbReference>
<dbReference type="InterPro" id="IPR051884">
    <property type="entry name" value="Bis(5'-adenosyl)-TPase_reg"/>
</dbReference>
<dbReference type="PROSITE" id="PS51084">
    <property type="entry name" value="HIT_2"/>
    <property type="match status" value="1"/>
</dbReference>
<dbReference type="PANTHER" id="PTHR46243:SF1">
    <property type="entry name" value="BIS(5'-ADENOSYL)-TRIPHOSPHATASE"/>
    <property type="match status" value="1"/>
</dbReference>
<dbReference type="EMBL" id="JAEPRA010000010">
    <property type="protein sequence ID" value="KAG2179319.1"/>
    <property type="molecule type" value="Genomic_DNA"/>
</dbReference>
<comment type="caution">
    <text evidence="6">The sequence shown here is derived from an EMBL/GenBank/DDBJ whole genome shotgun (WGS) entry which is preliminary data.</text>
</comment>
<dbReference type="SUPFAM" id="SSF54197">
    <property type="entry name" value="HIT-like"/>
    <property type="match status" value="1"/>
</dbReference>
<dbReference type="InterPro" id="IPR036265">
    <property type="entry name" value="HIT-like_sf"/>
</dbReference>
<proteinExistence type="predicted"/>
<sequence length="122" mass="13852">MVIPRRIVTRFADMTSDEATDMILSAQTIGKVIEKEFDATSLTMAMQDGPQAGQTVPHVHMHIIPRRSGDWANNDDVYDELDGKQAAAGAKRVDNDERKPRSIDEMKEEAEQLRPFFNQYED</sequence>
<keyword evidence="7" id="KW-1185">Reference proteome</keyword>
<dbReference type="GO" id="GO:0016787">
    <property type="term" value="F:hydrolase activity"/>
    <property type="evidence" value="ECO:0007669"/>
    <property type="project" value="UniProtKB-KW"/>
</dbReference>
<dbReference type="PANTHER" id="PTHR46243">
    <property type="entry name" value="BIS(5'-ADENOSYL)-TRIPHOSPHATASE"/>
    <property type="match status" value="1"/>
</dbReference>
<evidence type="ECO:0000256" key="1">
    <source>
        <dbReference type="ARBA" id="ARBA00022741"/>
    </source>
</evidence>
<dbReference type="InterPro" id="IPR019808">
    <property type="entry name" value="Histidine_triad_CS"/>
</dbReference>
<name>A0A8H7UHH6_9FUNG</name>
<accession>A0A8H7UHH6</accession>
<keyword evidence="2" id="KW-0378">Hydrolase</keyword>
<dbReference type="OrthoDB" id="680339at2759"/>
<feature type="region of interest" description="Disordered" evidence="4">
    <location>
        <begin position="84"/>
        <end position="122"/>
    </location>
</feature>
<evidence type="ECO:0000313" key="6">
    <source>
        <dbReference type="EMBL" id="KAG2179319.1"/>
    </source>
</evidence>
<evidence type="ECO:0000256" key="3">
    <source>
        <dbReference type="PROSITE-ProRule" id="PRU00464"/>
    </source>
</evidence>
<evidence type="ECO:0000256" key="4">
    <source>
        <dbReference type="SAM" id="MobiDB-lite"/>
    </source>
</evidence>
<dbReference type="InterPro" id="IPR011146">
    <property type="entry name" value="HIT-like"/>
</dbReference>